<evidence type="ECO:0000256" key="6">
    <source>
        <dbReference type="ARBA" id="ARBA00022692"/>
    </source>
</evidence>
<evidence type="ECO:0000256" key="2">
    <source>
        <dbReference type="ARBA" id="ARBA00005660"/>
    </source>
</evidence>
<proteinExistence type="inferred from homology"/>
<dbReference type="InterPro" id="IPR051611">
    <property type="entry name" value="ECF_transporter_component"/>
</dbReference>
<feature type="transmembrane region" description="Helical" evidence="9">
    <location>
        <begin position="73"/>
        <end position="98"/>
    </location>
</feature>
<evidence type="ECO:0000256" key="5">
    <source>
        <dbReference type="ARBA" id="ARBA00022475"/>
    </source>
</evidence>
<dbReference type="PANTHER" id="PTHR34857:SF2">
    <property type="entry name" value="SLL0384 PROTEIN"/>
    <property type="match status" value="1"/>
</dbReference>
<evidence type="ECO:0000256" key="7">
    <source>
        <dbReference type="ARBA" id="ARBA00022989"/>
    </source>
</evidence>
<organism evidence="10 11">
    <name type="scientific">Alkalihalophilus pseudofirmus</name>
    <name type="common">Bacillus pseudofirmus</name>
    <dbReference type="NCBI Taxonomy" id="79885"/>
    <lineage>
        <taxon>Bacteria</taxon>
        <taxon>Bacillati</taxon>
        <taxon>Bacillota</taxon>
        <taxon>Bacilli</taxon>
        <taxon>Bacillales</taxon>
        <taxon>Bacillaceae</taxon>
        <taxon>Alkalihalophilus</taxon>
    </lineage>
</organism>
<dbReference type="CDD" id="cd16914">
    <property type="entry name" value="EcfT"/>
    <property type="match status" value="1"/>
</dbReference>
<evidence type="ECO:0000256" key="9">
    <source>
        <dbReference type="HAMAP-Rule" id="MF_01461"/>
    </source>
</evidence>
<dbReference type="InterPro" id="IPR003339">
    <property type="entry name" value="ABC/ECF_trnsptr_transmembrane"/>
</dbReference>
<keyword evidence="4 9" id="KW-0813">Transport</keyword>
<dbReference type="HAMAP" id="MF_01461">
    <property type="entry name" value="EcfT"/>
    <property type="match status" value="1"/>
</dbReference>
<dbReference type="RefSeq" id="WP_323467641.1">
    <property type="nucleotide sequence ID" value="NZ_CP144224.1"/>
</dbReference>
<evidence type="ECO:0000313" key="11">
    <source>
        <dbReference type="Proteomes" id="UP001285636"/>
    </source>
</evidence>
<name>A0AAJ2NRQ5_ALKPS</name>
<dbReference type="EMBL" id="JAWJAY010000009">
    <property type="protein sequence ID" value="MDV2887214.1"/>
    <property type="molecule type" value="Genomic_DNA"/>
</dbReference>
<feature type="transmembrane region" description="Helical" evidence="9">
    <location>
        <begin position="246"/>
        <end position="263"/>
    </location>
</feature>
<protein>
    <recommendedName>
        <fullName evidence="3 9">Energy-coupling factor transporter transmembrane protein EcfT</fullName>
        <shortName evidence="9">ECF transporter T component EcfT</shortName>
    </recommendedName>
</protein>
<evidence type="ECO:0000256" key="1">
    <source>
        <dbReference type="ARBA" id="ARBA00004651"/>
    </source>
</evidence>
<keyword evidence="5 9" id="KW-1003">Cell membrane</keyword>
<reference evidence="10" key="1">
    <citation type="submission" date="2023-10" db="EMBL/GenBank/DDBJ databases">
        <title>Screening of Alkalihalophilus pseudofirmusBZ-TG-HK211 and Its Alleviation of Salt Stress on Rapeseed Growth.</title>
        <authorList>
            <person name="Zhao B."/>
            <person name="Guo T."/>
        </authorList>
    </citation>
    <scope>NUCLEOTIDE SEQUENCE</scope>
    <source>
        <strain evidence="10">BZ-TG-HK211</strain>
    </source>
</reference>
<keyword evidence="6 9" id="KW-0812">Transmembrane</keyword>
<dbReference type="GO" id="GO:0005886">
    <property type="term" value="C:plasma membrane"/>
    <property type="evidence" value="ECO:0007669"/>
    <property type="project" value="UniProtKB-SubCell"/>
</dbReference>
<comment type="subcellular location">
    <subcellularLocation>
        <location evidence="1 9">Cell membrane</location>
        <topology evidence="1 9">Multi-pass membrane protein</topology>
    </subcellularLocation>
</comment>
<keyword evidence="7 9" id="KW-1133">Transmembrane helix</keyword>
<accession>A0AAJ2NRQ5</accession>
<comment type="caution">
    <text evidence="9">Lacks conserved residue(s) required for the propagation of feature annotation.</text>
</comment>
<dbReference type="GO" id="GO:0022857">
    <property type="term" value="F:transmembrane transporter activity"/>
    <property type="evidence" value="ECO:0007669"/>
    <property type="project" value="UniProtKB-UniRule"/>
</dbReference>
<evidence type="ECO:0000256" key="4">
    <source>
        <dbReference type="ARBA" id="ARBA00022448"/>
    </source>
</evidence>
<comment type="caution">
    <text evidence="10">The sequence shown here is derived from an EMBL/GenBank/DDBJ whole genome shotgun (WGS) entry which is preliminary data.</text>
</comment>
<comment type="subunit">
    <text evidence="9">Forms a stable energy-coupling factor (ECF) transporter complex composed of 2 membrane-embedded substrate-binding proteins (S component), 2 ATP-binding proteins (A component) and 2 transmembrane proteins (T component).</text>
</comment>
<evidence type="ECO:0000313" key="10">
    <source>
        <dbReference type="EMBL" id="MDV2887214.1"/>
    </source>
</evidence>
<evidence type="ECO:0000256" key="3">
    <source>
        <dbReference type="ARBA" id="ARBA00014042"/>
    </source>
</evidence>
<dbReference type="PANTHER" id="PTHR34857">
    <property type="entry name" value="SLL0384 PROTEIN"/>
    <property type="match status" value="1"/>
</dbReference>
<comment type="function">
    <text evidence="9">Transmembrane (T) component of an energy-coupling factor (ECF) ABC-transporter complex. Unlike classic ABC transporters this ECF transporter provides the energy necessary to transport a number of different substrates.</text>
</comment>
<dbReference type="Proteomes" id="UP001285636">
    <property type="component" value="Unassembled WGS sequence"/>
</dbReference>
<evidence type="ECO:0000256" key="8">
    <source>
        <dbReference type="ARBA" id="ARBA00023136"/>
    </source>
</evidence>
<sequence>MFQNVIIGQYVQGNSFLHKLDPRSKLISVFILLIIIFFADNWFSSLLLVGLTVMLMAISRVPLLFLYRGLRPILWLVLFTLILHILLTKEGPVLVMLGPIAIHEGGVMNGLFIATRLLTLVMLTSLITLTTSPIDLTDGLESLFNPLKKVGLPAHELALMMSIALRFIPTFMQETEKILKAQMARGVDFSSGPISKRVKALLPLLVPLFISAFKRAEDLALAMEARGYRGGEGRTKLRVLRWNSKDSFVVTAAVLIGVGIILLRNG</sequence>
<dbReference type="AlphaFoldDB" id="A0AAJ2NRQ5"/>
<dbReference type="Pfam" id="PF02361">
    <property type="entry name" value="CbiQ"/>
    <property type="match status" value="1"/>
</dbReference>
<keyword evidence="8 9" id="KW-0472">Membrane</keyword>
<gene>
    <name evidence="9" type="primary">ecfT</name>
    <name evidence="10" type="ORF">RYX45_18680</name>
</gene>
<dbReference type="InterPro" id="IPR024919">
    <property type="entry name" value="EcfT"/>
</dbReference>
<comment type="similarity">
    <text evidence="2 9">Belongs to the energy-coupling factor EcfT family.</text>
</comment>